<keyword evidence="4" id="KW-0131">Cell cycle</keyword>
<dbReference type="NCBIfam" id="TIGR01215">
    <property type="entry name" value="minE"/>
    <property type="match status" value="1"/>
</dbReference>
<evidence type="ECO:0000313" key="6">
    <source>
        <dbReference type="Proteomes" id="UP000578030"/>
    </source>
</evidence>
<proteinExistence type="inferred from homology"/>
<dbReference type="RefSeq" id="WP_182956654.1">
    <property type="nucleotide sequence ID" value="NZ_JABEQM010000004.1"/>
</dbReference>
<gene>
    <name evidence="4 5" type="primary">minE</name>
    <name evidence="5" type="ORF">HLH28_07075</name>
</gene>
<dbReference type="NCBIfam" id="NF001422">
    <property type="entry name" value="PRK00296.1"/>
    <property type="match status" value="1"/>
</dbReference>
<evidence type="ECO:0000256" key="2">
    <source>
        <dbReference type="ARBA" id="ARBA00020112"/>
    </source>
</evidence>
<keyword evidence="4 5" id="KW-0132">Cell division</keyword>
<reference evidence="5 6" key="1">
    <citation type="submission" date="2020-04" db="EMBL/GenBank/DDBJ databases">
        <title>Description of novel Gluconacetobacter.</title>
        <authorList>
            <person name="Sombolestani A."/>
        </authorList>
    </citation>
    <scope>NUCLEOTIDE SEQUENCE [LARGE SCALE GENOMIC DNA]</scope>
    <source>
        <strain evidence="5 6">LMG 27802</strain>
    </source>
</reference>
<dbReference type="InterPro" id="IPR005527">
    <property type="entry name" value="MinE"/>
</dbReference>
<accession>A0A7W4K6P3</accession>
<dbReference type="HAMAP" id="MF_00262">
    <property type="entry name" value="MinE"/>
    <property type="match status" value="1"/>
</dbReference>
<sequence>MSFLASLFGRKTSAPVARDRLQILLAHERATGEGQSDLLAKLHEEILEVIKRHISVDQDKVQVKMDRGAGVSMLEIDIEVPELKGKPGAKPSLAPDTAAAAD</sequence>
<name>A0A7W4K6P3_9PROT</name>
<dbReference type="GO" id="GO:0051301">
    <property type="term" value="P:cell division"/>
    <property type="evidence" value="ECO:0007669"/>
    <property type="project" value="UniProtKB-KW"/>
</dbReference>
<evidence type="ECO:0000256" key="1">
    <source>
        <dbReference type="ARBA" id="ARBA00008168"/>
    </source>
</evidence>
<dbReference type="GO" id="GO:0032955">
    <property type="term" value="P:regulation of division septum assembly"/>
    <property type="evidence" value="ECO:0007669"/>
    <property type="project" value="InterPro"/>
</dbReference>
<dbReference type="EMBL" id="JABEQM010000004">
    <property type="protein sequence ID" value="MBB2201346.1"/>
    <property type="molecule type" value="Genomic_DNA"/>
</dbReference>
<evidence type="ECO:0000256" key="4">
    <source>
        <dbReference type="HAMAP-Rule" id="MF_00262"/>
    </source>
</evidence>
<dbReference type="Gene3D" id="3.30.1070.10">
    <property type="entry name" value="Cell division topological specificity factor MinE"/>
    <property type="match status" value="1"/>
</dbReference>
<dbReference type="SUPFAM" id="SSF55229">
    <property type="entry name" value="Cell division protein MinE topological specificity domain"/>
    <property type="match status" value="1"/>
</dbReference>
<organism evidence="5 6">
    <name type="scientific">Gluconacetobacter tumulisoli</name>
    <dbReference type="NCBI Taxonomy" id="1286189"/>
    <lineage>
        <taxon>Bacteria</taxon>
        <taxon>Pseudomonadati</taxon>
        <taxon>Pseudomonadota</taxon>
        <taxon>Alphaproteobacteria</taxon>
        <taxon>Acetobacterales</taxon>
        <taxon>Acetobacteraceae</taxon>
        <taxon>Gluconacetobacter</taxon>
    </lineage>
</organism>
<protein>
    <recommendedName>
        <fullName evidence="2 4">Cell division topological specificity factor</fullName>
    </recommendedName>
</protein>
<dbReference type="Pfam" id="PF03776">
    <property type="entry name" value="MinE"/>
    <property type="match status" value="1"/>
</dbReference>
<comment type="caution">
    <text evidence="5">The sequence shown here is derived from an EMBL/GenBank/DDBJ whole genome shotgun (WGS) entry which is preliminary data.</text>
</comment>
<keyword evidence="6" id="KW-1185">Reference proteome</keyword>
<evidence type="ECO:0000256" key="3">
    <source>
        <dbReference type="ARBA" id="ARBA00025265"/>
    </source>
</evidence>
<dbReference type="Proteomes" id="UP000578030">
    <property type="component" value="Unassembled WGS sequence"/>
</dbReference>
<evidence type="ECO:0000313" key="5">
    <source>
        <dbReference type="EMBL" id="MBB2201346.1"/>
    </source>
</evidence>
<dbReference type="InterPro" id="IPR036707">
    <property type="entry name" value="MinE_sf"/>
</dbReference>
<comment type="similarity">
    <text evidence="1 4">Belongs to the MinE family.</text>
</comment>
<dbReference type="AlphaFoldDB" id="A0A7W4K6P3"/>
<comment type="function">
    <text evidence="3 4">Prevents the cell division inhibition by proteins MinC and MinD at internal division sites while permitting inhibition at polar sites. This ensures cell division at the proper site by restricting the formation of a division septum at the midpoint of the long axis of the cell.</text>
</comment>